<proteinExistence type="predicted"/>
<organism evidence="2 3">
    <name type="scientific">Dreissena polymorpha</name>
    <name type="common">Zebra mussel</name>
    <name type="synonym">Mytilus polymorpha</name>
    <dbReference type="NCBI Taxonomy" id="45954"/>
    <lineage>
        <taxon>Eukaryota</taxon>
        <taxon>Metazoa</taxon>
        <taxon>Spiralia</taxon>
        <taxon>Lophotrochozoa</taxon>
        <taxon>Mollusca</taxon>
        <taxon>Bivalvia</taxon>
        <taxon>Autobranchia</taxon>
        <taxon>Heteroconchia</taxon>
        <taxon>Euheterodonta</taxon>
        <taxon>Imparidentia</taxon>
        <taxon>Neoheterodontei</taxon>
        <taxon>Myida</taxon>
        <taxon>Dreissenoidea</taxon>
        <taxon>Dreissenidae</taxon>
        <taxon>Dreissena</taxon>
    </lineage>
</organism>
<dbReference type="Proteomes" id="UP000828390">
    <property type="component" value="Unassembled WGS sequence"/>
</dbReference>
<protein>
    <submittedName>
        <fullName evidence="2">Uncharacterized protein</fullName>
    </submittedName>
</protein>
<keyword evidence="1" id="KW-0812">Transmembrane</keyword>
<evidence type="ECO:0000313" key="2">
    <source>
        <dbReference type="EMBL" id="KAH3720014.1"/>
    </source>
</evidence>
<keyword evidence="1" id="KW-0472">Membrane</keyword>
<comment type="caution">
    <text evidence="2">The sequence shown here is derived from an EMBL/GenBank/DDBJ whole genome shotgun (WGS) entry which is preliminary data.</text>
</comment>
<dbReference type="AlphaFoldDB" id="A0A9D4CAP6"/>
<evidence type="ECO:0000313" key="3">
    <source>
        <dbReference type="Proteomes" id="UP000828390"/>
    </source>
</evidence>
<reference evidence="2" key="1">
    <citation type="journal article" date="2019" name="bioRxiv">
        <title>The Genome of the Zebra Mussel, Dreissena polymorpha: A Resource for Invasive Species Research.</title>
        <authorList>
            <person name="McCartney M.A."/>
            <person name="Auch B."/>
            <person name="Kono T."/>
            <person name="Mallez S."/>
            <person name="Zhang Y."/>
            <person name="Obille A."/>
            <person name="Becker A."/>
            <person name="Abrahante J.E."/>
            <person name="Garbe J."/>
            <person name="Badalamenti J.P."/>
            <person name="Herman A."/>
            <person name="Mangelson H."/>
            <person name="Liachko I."/>
            <person name="Sullivan S."/>
            <person name="Sone E.D."/>
            <person name="Koren S."/>
            <person name="Silverstein K.A.T."/>
            <person name="Beckman K.B."/>
            <person name="Gohl D.M."/>
        </authorList>
    </citation>
    <scope>NUCLEOTIDE SEQUENCE</scope>
    <source>
        <strain evidence="2">Duluth1</strain>
        <tissue evidence="2">Whole animal</tissue>
    </source>
</reference>
<dbReference type="EMBL" id="JAIWYP010000013">
    <property type="protein sequence ID" value="KAH3720014.1"/>
    <property type="molecule type" value="Genomic_DNA"/>
</dbReference>
<feature type="transmembrane region" description="Helical" evidence="1">
    <location>
        <begin position="27"/>
        <end position="52"/>
    </location>
</feature>
<evidence type="ECO:0000256" key="1">
    <source>
        <dbReference type="SAM" id="Phobius"/>
    </source>
</evidence>
<sequence>MEEGKTAYIVNQPTKEEAISKTKTRPVVVIAIVLVSLVIASVVIFVAVYFGIHMTKNSYQEAWKTLRDREGRMLEEKVTKTKDCVEIDVPNSLQSVYDYRRGIVVERYTDLNTKLRTPCYVRYINTTTDPGPNITMDDTDEIVDNPEERSTQQWLFTQRVVPWDLVSSPRVQELCRGTSIFWMDAVKQSTVQKRQTFFSSLCYTSATCLFLKRHLVWQQLQILLYNVRHPQLVRQFHAGRNKFLVSVIPFVIEFQCFFGN</sequence>
<gene>
    <name evidence="2" type="ORF">DPMN_062904</name>
</gene>
<accession>A0A9D4CAP6</accession>
<reference evidence="2" key="2">
    <citation type="submission" date="2020-11" db="EMBL/GenBank/DDBJ databases">
        <authorList>
            <person name="McCartney M.A."/>
            <person name="Auch B."/>
            <person name="Kono T."/>
            <person name="Mallez S."/>
            <person name="Becker A."/>
            <person name="Gohl D.M."/>
            <person name="Silverstein K.A.T."/>
            <person name="Koren S."/>
            <person name="Bechman K.B."/>
            <person name="Herman A."/>
            <person name="Abrahante J.E."/>
            <person name="Garbe J."/>
        </authorList>
    </citation>
    <scope>NUCLEOTIDE SEQUENCE</scope>
    <source>
        <strain evidence="2">Duluth1</strain>
        <tissue evidence="2">Whole animal</tissue>
    </source>
</reference>
<name>A0A9D4CAP6_DREPO</name>
<keyword evidence="1" id="KW-1133">Transmembrane helix</keyword>
<keyword evidence="3" id="KW-1185">Reference proteome</keyword>